<protein>
    <submittedName>
        <fullName evidence="2">Uncharacterized protein</fullName>
    </submittedName>
</protein>
<dbReference type="VEuPathDB" id="VectorBase:BGLB022087"/>
<dbReference type="KEGG" id="bgt:106057953"/>
<dbReference type="RefSeq" id="XP_013070765.2">
    <property type="nucleotide sequence ID" value="XM_013215311.2"/>
</dbReference>
<reference evidence="2" key="1">
    <citation type="submission" date="2020-05" db="UniProtKB">
        <authorList>
            <consortium name="EnsemblMetazoa"/>
        </authorList>
    </citation>
    <scope>IDENTIFICATION</scope>
    <source>
        <strain evidence="2">BB02</strain>
    </source>
</reference>
<name>A0A2C9KPF2_BIOGL</name>
<dbReference type="OrthoDB" id="6079962at2759"/>
<organism evidence="2 3">
    <name type="scientific">Biomphalaria glabrata</name>
    <name type="common">Bloodfluke planorb</name>
    <name type="synonym">Freshwater snail</name>
    <dbReference type="NCBI Taxonomy" id="6526"/>
    <lineage>
        <taxon>Eukaryota</taxon>
        <taxon>Metazoa</taxon>
        <taxon>Spiralia</taxon>
        <taxon>Lophotrochozoa</taxon>
        <taxon>Mollusca</taxon>
        <taxon>Gastropoda</taxon>
        <taxon>Heterobranchia</taxon>
        <taxon>Euthyneura</taxon>
        <taxon>Panpulmonata</taxon>
        <taxon>Hygrophila</taxon>
        <taxon>Lymnaeoidea</taxon>
        <taxon>Planorbidae</taxon>
        <taxon>Biomphalaria</taxon>
    </lineage>
</organism>
<gene>
    <name evidence="2" type="primary">106057953</name>
</gene>
<evidence type="ECO:0000313" key="3">
    <source>
        <dbReference type="Proteomes" id="UP000076420"/>
    </source>
</evidence>
<evidence type="ECO:0000313" key="2">
    <source>
        <dbReference type="EnsemblMetazoa" id="BGLB022087-PA"/>
    </source>
</evidence>
<evidence type="ECO:0000256" key="1">
    <source>
        <dbReference type="SAM" id="Coils"/>
    </source>
</evidence>
<feature type="coiled-coil region" evidence="1">
    <location>
        <begin position="126"/>
        <end position="160"/>
    </location>
</feature>
<proteinExistence type="predicted"/>
<accession>A0A2C9KPF2</accession>
<keyword evidence="1" id="KW-0175">Coiled coil</keyword>
<dbReference type="EnsemblMetazoa" id="BGLB022087-RA">
    <property type="protein sequence ID" value="BGLB022087-PA"/>
    <property type="gene ID" value="BGLB022087"/>
</dbReference>
<dbReference type="AlphaFoldDB" id="A0A2C9KPF2"/>
<dbReference type="VEuPathDB" id="VectorBase:BGLAX_035795"/>
<dbReference type="Proteomes" id="UP000076420">
    <property type="component" value="Unassembled WGS sequence"/>
</dbReference>
<sequence length="263" mass="30378">MIYKLGVLNQGLQATLRNMASNMTFADWRAATNESLMTTAENLLDNLEDIADLLTEINDKYIKHVGDVVDDERDQIIQKFHEGVDSARNIVGVLKREKWRLSKREMSVEMRMGELEDYKLHLKNDMSSLNETVDALSMRIVQLENQLVEAQELTETLEWEKADFKRLYEETTNKLSDYMTKFPASSKIETNSPGYLASENKTLRQQLSDLTEENKHLKELVRMKDSYSSEPIHDDHVARLTRDFLRELSNLDDNVSPENGTEG</sequence>